<keyword evidence="5" id="KW-0969">Cilium</keyword>
<evidence type="ECO:0000313" key="10">
    <source>
        <dbReference type="Proteomes" id="UP000051574"/>
    </source>
</evidence>
<sequence>MLSSESDSDISEKKSNIPGEYDPNCYQDLDVTNEIKDLFQYIVKYIPQNLNLDFKFKPFIPDYIPAVGDIDAFLKVKPPEYGLDGNKCDVNQVHLGLTVLDEPSVVQSDPALLHLKLRASAINVNHSANIFVKKIENIEKNSRAIDKWIKDITDLHRSKTSPIVKYTENMPDIDDLMQAWPEKMETLLKVHGFPNHQSCQKLNQYIDIVCCMFDIPIYKNKIQSLHLLFSLYAAIKNSQLYKASTNSTETQKNHA</sequence>
<keyword evidence="7" id="KW-0966">Cell projection</keyword>
<evidence type="ECO:0000256" key="4">
    <source>
        <dbReference type="ARBA" id="ARBA00022490"/>
    </source>
</evidence>
<proteinExistence type="inferred from homology"/>
<dbReference type="PANTHER" id="PTHR13376">
    <property type="entry name" value="INTRAFLAGELLAR TRANSPORT PROTEIN 46 HOMOLOG"/>
    <property type="match status" value="1"/>
</dbReference>
<protein>
    <recommendedName>
        <fullName evidence="3">Intraflagellar transport protein 46 homolog</fullName>
    </recommendedName>
</protein>
<dbReference type="GO" id="GO:0030992">
    <property type="term" value="C:intraciliary transport particle B"/>
    <property type="evidence" value="ECO:0007669"/>
    <property type="project" value="TreeGrafter"/>
</dbReference>
<keyword evidence="6" id="KW-0206">Cytoskeleton</keyword>
<dbReference type="EMBL" id="LJIG01022458">
    <property type="protein sequence ID" value="KRT80476.1"/>
    <property type="molecule type" value="Genomic_DNA"/>
</dbReference>
<feature type="non-terminal residue" evidence="9">
    <location>
        <position position="255"/>
    </location>
</feature>
<dbReference type="OrthoDB" id="2119217at2759"/>
<dbReference type="GO" id="GO:0042073">
    <property type="term" value="P:intraciliary transport"/>
    <property type="evidence" value="ECO:0007669"/>
    <property type="project" value="InterPro"/>
</dbReference>
<accession>A0A0T6AZD0</accession>
<dbReference type="Pfam" id="PF12317">
    <property type="entry name" value="IFT46_B_C"/>
    <property type="match status" value="1"/>
</dbReference>
<dbReference type="AlphaFoldDB" id="A0A0T6AZD0"/>
<evidence type="ECO:0000256" key="6">
    <source>
        <dbReference type="ARBA" id="ARBA00023212"/>
    </source>
</evidence>
<evidence type="ECO:0000256" key="3">
    <source>
        <dbReference type="ARBA" id="ARBA00017206"/>
    </source>
</evidence>
<evidence type="ECO:0000256" key="7">
    <source>
        <dbReference type="ARBA" id="ARBA00023273"/>
    </source>
</evidence>
<evidence type="ECO:0000256" key="1">
    <source>
        <dbReference type="ARBA" id="ARBA00004120"/>
    </source>
</evidence>
<gene>
    <name evidence="9" type="ORF">AMK59_7003</name>
</gene>
<dbReference type="GO" id="GO:0005815">
    <property type="term" value="C:microtubule organizing center"/>
    <property type="evidence" value="ECO:0007669"/>
    <property type="project" value="TreeGrafter"/>
</dbReference>
<evidence type="ECO:0000256" key="2">
    <source>
        <dbReference type="ARBA" id="ARBA00007700"/>
    </source>
</evidence>
<evidence type="ECO:0000256" key="5">
    <source>
        <dbReference type="ARBA" id="ARBA00023069"/>
    </source>
</evidence>
<dbReference type="GO" id="GO:0031514">
    <property type="term" value="C:motile cilium"/>
    <property type="evidence" value="ECO:0007669"/>
    <property type="project" value="TreeGrafter"/>
</dbReference>
<evidence type="ECO:0000313" key="9">
    <source>
        <dbReference type="EMBL" id="KRT80476.1"/>
    </source>
</evidence>
<organism evidence="9 10">
    <name type="scientific">Oryctes borbonicus</name>
    <dbReference type="NCBI Taxonomy" id="1629725"/>
    <lineage>
        <taxon>Eukaryota</taxon>
        <taxon>Metazoa</taxon>
        <taxon>Ecdysozoa</taxon>
        <taxon>Arthropoda</taxon>
        <taxon>Hexapoda</taxon>
        <taxon>Insecta</taxon>
        <taxon>Pterygota</taxon>
        <taxon>Neoptera</taxon>
        <taxon>Endopterygota</taxon>
        <taxon>Coleoptera</taxon>
        <taxon>Polyphaga</taxon>
        <taxon>Scarabaeiformia</taxon>
        <taxon>Scarabaeidae</taxon>
        <taxon>Dynastinae</taxon>
        <taxon>Oryctes</taxon>
    </lineage>
</organism>
<name>A0A0T6AZD0_9SCAR</name>
<dbReference type="PANTHER" id="PTHR13376:SF0">
    <property type="entry name" value="INTRAFLAGELLAR TRANSPORT PROTEIN 46 HOMOLOG"/>
    <property type="match status" value="1"/>
</dbReference>
<dbReference type="GO" id="GO:0060271">
    <property type="term" value="P:cilium assembly"/>
    <property type="evidence" value="ECO:0007669"/>
    <property type="project" value="TreeGrafter"/>
</dbReference>
<keyword evidence="4" id="KW-0963">Cytoplasm</keyword>
<comment type="similarity">
    <text evidence="2">Belongs to the IFT46 family.</text>
</comment>
<evidence type="ECO:0000256" key="8">
    <source>
        <dbReference type="SAM" id="MobiDB-lite"/>
    </source>
</evidence>
<reference evidence="9 10" key="1">
    <citation type="submission" date="2015-09" db="EMBL/GenBank/DDBJ databases">
        <title>Draft genome of the scarab beetle Oryctes borbonicus.</title>
        <authorList>
            <person name="Meyer J.M."/>
            <person name="Markov G.V."/>
            <person name="Baskaran P."/>
            <person name="Herrmann M."/>
            <person name="Sommer R.J."/>
            <person name="Roedelsperger C."/>
        </authorList>
    </citation>
    <scope>NUCLEOTIDE SEQUENCE [LARGE SCALE GENOMIC DNA]</scope>
    <source>
        <strain evidence="9">OB123</strain>
        <tissue evidence="9">Whole animal</tissue>
    </source>
</reference>
<comment type="caution">
    <text evidence="9">The sequence shown here is derived from an EMBL/GenBank/DDBJ whole genome shotgun (WGS) entry which is preliminary data.</text>
</comment>
<comment type="subcellular location">
    <subcellularLocation>
        <location evidence="1">Cytoplasm</location>
        <location evidence="1">Cytoskeleton</location>
        <location evidence="1">Cilium basal body</location>
    </subcellularLocation>
</comment>
<dbReference type="InterPro" id="IPR022088">
    <property type="entry name" value="Intraflagellar_transp_cmplxB"/>
</dbReference>
<feature type="region of interest" description="Disordered" evidence="8">
    <location>
        <begin position="1"/>
        <end position="21"/>
    </location>
</feature>
<dbReference type="Proteomes" id="UP000051574">
    <property type="component" value="Unassembled WGS sequence"/>
</dbReference>
<keyword evidence="10" id="KW-1185">Reference proteome</keyword>